<keyword evidence="1" id="KW-1133">Transmembrane helix</keyword>
<feature type="transmembrane region" description="Helical" evidence="1">
    <location>
        <begin position="58"/>
        <end position="79"/>
    </location>
</feature>
<proteinExistence type="predicted"/>
<dbReference type="InterPro" id="IPR009325">
    <property type="entry name" value="DUF983"/>
</dbReference>
<keyword evidence="3" id="KW-1185">Reference proteome</keyword>
<keyword evidence="1" id="KW-0812">Transmembrane</keyword>
<reference evidence="2 3" key="1">
    <citation type="submission" date="2020-04" db="EMBL/GenBank/DDBJ databases">
        <title>Flammeovirga sp. SR4, a novel species isolated from seawater.</title>
        <authorList>
            <person name="Wang X."/>
        </authorList>
    </citation>
    <scope>NUCLEOTIDE SEQUENCE [LARGE SCALE GENOMIC DNA]</scope>
    <source>
        <strain evidence="2 3">SR4</strain>
    </source>
</reference>
<dbReference type="AlphaFoldDB" id="A0A7X8SLN0"/>
<dbReference type="RefSeq" id="WP_168883126.1">
    <property type="nucleotide sequence ID" value="NZ_JABAIL010000004.1"/>
</dbReference>
<accession>A0A7X8SLN0</accession>
<evidence type="ECO:0000313" key="2">
    <source>
        <dbReference type="EMBL" id="NLR92412.1"/>
    </source>
</evidence>
<organism evidence="2 3">
    <name type="scientific">Flammeovirga agarivorans</name>
    <dbReference type="NCBI Taxonomy" id="2726742"/>
    <lineage>
        <taxon>Bacteria</taxon>
        <taxon>Pseudomonadati</taxon>
        <taxon>Bacteroidota</taxon>
        <taxon>Cytophagia</taxon>
        <taxon>Cytophagales</taxon>
        <taxon>Flammeovirgaceae</taxon>
        <taxon>Flammeovirga</taxon>
    </lineage>
</organism>
<evidence type="ECO:0000313" key="3">
    <source>
        <dbReference type="Proteomes" id="UP000585050"/>
    </source>
</evidence>
<feature type="transmembrane region" description="Helical" evidence="1">
    <location>
        <begin position="85"/>
        <end position="103"/>
    </location>
</feature>
<protein>
    <submittedName>
        <fullName evidence="2">DUF983 domain-containing protein</fullName>
    </submittedName>
</protein>
<comment type="caution">
    <text evidence="2">The sequence shown here is derived from an EMBL/GenBank/DDBJ whole genome shotgun (WGS) entry which is preliminary data.</text>
</comment>
<dbReference type="Pfam" id="PF06170">
    <property type="entry name" value="DUF983"/>
    <property type="match status" value="1"/>
</dbReference>
<dbReference type="Proteomes" id="UP000585050">
    <property type="component" value="Unassembled WGS sequence"/>
</dbReference>
<name>A0A7X8SLN0_9BACT</name>
<gene>
    <name evidence="2" type="ORF">HGP29_14435</name>
</gene>
<dbReference type="EMBL" id="JABAIL010000004">
    <property type="protein sequence ID" value="NLR92412.1"/>
    <property type="molecule type" value="Genomic_DNA"/>
</dbReference>
<evidence type="ECO:0000256" key="1">
    <source>
        <dbReference type="SAM" id="Phobius"/>
    </source>
</evidence>
<keyword evidence="1" id="KW-0472">Membrane</keyword>
<sequence>MSKSKLSAIIEKKCPSCRQGDMFTHSALSPKFHQINDRCPHCGTTLNPETGFYYGAMYVSYGINTAIMFITIFAVYFFLDSSDPLVYIAAAVIPMVVLMTFVFRLSRSIYLHLFGGIDYDKSK</sequence>